<feature type="chain" id="PRO_5022944719" evidence="1">
    <location>
        <begin position="21"/>
        <end position="309"/>
    </location>
</feature>
<dbReference type="PANTHER" id="PTHR35841">
    <property type="entry name" value="PHOSPHONATES-BINDING PERIPLASMIC PROTEIN"/>
    <property type="match status" value="1"/>
</dbReference>
<keyword evidence="3" id="KW-1185">Reference proteome</keyword>
<evidence type="ECO:0000313" key="2">
    <source>
        <dbReference type="EMBL" id="QED29521.1"/>
    </source>
</evidence>
<protein>
    <submittedName>
        <fullName evidence="2">Phosphate/phosphite/phosphonate ABC transporter substrate-binding protein</fullName>
    </submittedName>
</protein>
<dbReference type="Pfam" id="PF12974">
    <property type="entry name" value="Phosphonate-bd"/>
    <property type="match status" value="1"/>
</dbReference>
<dbReference type="EMBL" id="CP042467">
    <property type="protein sequence ID" value="QED29521.1"/>
    <property type="molecule type" value="Genomic_DNA"/>
</dbReference>
<feature type="signal peptide" evidence="1">
    <location>
        <begin position="1"/>
        <end position="20"/>
    </location>
</feature>
<dbReference type="AlphaFoldDB" id="A0A5B8XWH4"/>
<accession>A0A5B8XWH4</accession>
<reference evidence="2 3" key="1">
    <citation type="submission" date="2019-08" db="EMBL/GenBank/DDBJ databases">
        <authorList>
            <person name="Liang Q."/>
        </authorList>
    </citation>
    <scope>NUCLEOTIDE SEQUENCE [LARGE SCALE GENOMIC DNA]</scope>
    <source>
        <strain evidence="2 3">V1718</strain>
    </source>
</reference>
<dbReference type="PROSITE" id="PS51257">
    <property type="entry name" value="PROKAR_LIPOPROTEIN"/>
    <property type="match status" value="1"/>
</dbReference>
<dbReference type="Proteomes" id="UP000321595">
    <property type="component" value="Chromosome"/>
</dbReference>
<sequence>MSMKTRTAPLFGLIALLLFASCKKEEATEVKPETNQAGPKTTEVEVPATEEKLTLNLTAASIADNAAIAELEKALSEKLGRSFEVSISADVAGVVESLRNNEANLARLPAWPYLAAHHRADMSVFAVEMVNGKSSQDSLWVVRADEKAKSLVELKSKAIGFTTNTSAAGYLFASAALFDAKVLTLDDDPMKIFKDVQFTGGERTSVDRLIAGDLDAVALSQDGFEKLDEETRAKLKILNTQGPVPRASFSMKSMMSPEDKESIKKAFLELDPALIKRAFGVDGLSAVEEFEYSGAMEKVVQTVAADLPL</sequence>
<dbReference type="KEGG" id="bbae:FRD01_20235"/>
<proteinExistence type="predicted"/>
<evidence type="ECO:0000313" key="3">
    <source>
        <dbReference type="Proteomes" id="UP000321595"/>
    </source>
</evidence>
<gene>
    <name evidence="2" type="ORF">FRD01_20235</name>
</gene>
<organism evidence="2 3">
    <name type="scientific">Microvenator marinus</name>
    <dbReference type="NCBI Taxonomy" id="2600177"/>
    <lineage>
        <taxon>Bacteria</taxon>
        <taxon>Deltaproteobacteria</taxon>
        <taxon>Bradymonadales</taxon>
        <taxon>Microvenatoraceae</taxon>
        <taxon>Microvenator</taxon>
    </lineage>
</organism>
<name>A0A5B8XWH4_9DELT</name>
<dbReference type="SUPFAM" id="SSF53850">
    <property type="entry name" value="Periplasmic binding protein-like II"/>
    <property type="match status" value="1"/>
</dbReference>
<dbReference type="OrthoDB" id="225238at2"/>
<keyword evidence="1" id="KW-0732">Signal</keyword>
<dbReference type="PANTHER" id="PTHR35841:SF1">
    <property type="entry name" value="PHOSPHONATES-BINDING PERIPLASMIC PROTEIN"/>
    <property type="match status" value="1"/>
</dbReference>
<evidence type="ECO:0000256" key="1">
    <source>
        <dbReference type="SAM" id="SignalP"/>
    </source>
</evidence>
<dbReference type="Gene3D" id="3.40.190.10">
    <property type="entry name" value="Periplasmic binding protein-like II"/>
    <property type="match status" value="2"/>
</dbReference>